<name>A0A1M2V301_TRAPU</name>
<feature type="transmembrane region" description="Helical" evidence="7">
    <location>
        <begin position="66"/>
        <end position="88"/>
    </location>
</feature>
<accession>A0A1M2V301</accession>
<organism evidence="9 10">
    <name type="scientific">Trametes pubescens</name>
    <name type="common">White-rot fungus</name>
    <dbReference type="NCBI Taxonomy" id="154538"/>
    <lineage>
        <taxon>Eukaryota</taxon>
        <taxon>Fungi</taxon>
        <taxon>Dikarya</taxon>
        <taxon>Basidiomycota</taxon>
        <taxon>Agaricomycotina</taxon>
        <taxon>Agaricomycetes</taxon>
        <taxon>Polyporales</taxon>
        <taxon>Polyporaceae</taxon>
        <taxon>Trametes</taxon>
    </lineage>
</organism>
<dbReference type="AlphaFoldDB" id="A0A1M2V301"/>
<dbReference type="OMA" id="WMMHRTG"/>
<evidence type="ECO:0000256" key="1">
    <source>
        <dbReference type="ARBA" id="ARBA00004127"/>
    </source>
</evidence>
<dbReference type="InterPro" id="IPR036259">
    <property type="entry name" value="MFS_trans_sf"/>
</dbReference>
<keyword evidence="2" id="KW-0813">Transport</keyword>
<keyword evidence="5 7" id="KW-0472">Membrane</keyword>
<protein>
    <submittedName>
        <fullName evidence="9">Vacuolar membrane amino acid uptake transporter fnx2</fullName>
    </submittedName>
</protein>
<feature type="transmembrane region" description="Helical" evidence="7">
    <location>
        <begin position="139"/>
        <end position="157"/>
    </location>
</feature>
<comment type="caution">
    <text evidence="9">The sequence shown here is derived from an EMBL/GenBank/DDBJ whole genome shotgun (WGS) entry which is preliminary data.</text>
</comment>
<evidence type="ECO:0000256" key="3">
    <source>
        <dbReference type="ARBA" id="ARBA00022692"/>
    </source>
</evidence>
<dbReference type="EMBL" id="MNAD01001707">
    <property type="protein sequence ID" value="OJT01989.1"/>
    <property type="molecule type" value="Genomic_DNA"/>
</dbReference>
<feature type="transmembrane region" description="Helical" evidence="7">
    <location>
        <begin position="178"/>
        <end position="198"/>
    </location>
</feature>
<proteinExistence type="predicted"/>
<evidence type="ECO:0000256" key="7">
    <source>
        <dbReference type="SAM" id="Phobius"/>
    </source>
</evidence>
<evidence type="ECO:0000256" key="4">
    <source>
        <dbReference type="ARBA" id="ARBA00022989"/>
    </source>
</evidence>
<dbReference type="PANTHER" id="PTHR23501:SF191">
    <property type="entry name" value="VACUOLAR BASIC AMINO ACID TRANSPORTER 4"/>
    <property type="match status" value="1"/>
</dbReference>
<evidence type="ECO:0000259" key="8">
    <source>
        <dbReference type="PROSITE" id="PS50850"/>
    </source>
</evidence>
<dbReference type="SUPFAM" id="SSF103473">
    <property type="entry name" value="MFS general substrate transporter"/>
    <property type="match status" value="1"/>
</dbReference>
<feature type="region of interest" description="Disordered" evidence="6">
    <location>
        <begin position="404"/>
        <end position="509"/>
    </location>
</feature>
<evidence type="ECO:0000313" key="9">
    <source>
        <dbReference type="EMBL" id="OJT01989.1"/>
    </source>
</evidence>
<dbReference type="InterPro" id="IPR020846">
    <property type="entry name" value="MFS_dom"/>
</dbReference>
<feature type="domain" description="Major facilitator superfamily (MFS) profile" evidence="8">
    <location>
        <begin position="1"/>
        <end position="403"/>
    </location>
</feature>
<dbReference type="GO" id="GO:0012505">
    <property type="term" value="C:endomembrane system"/>
    <property type="evidence" value="ECO:0007669"/>
    <property type="project" value="UniProtKB-SubCell"/>
</dbReference>
<comment type="subcellular location">
    <subcellularLocation>
        <location evidence="1">Endomembrane system</location>
        <topology evidence="1">Multi-pass membrane protein</topology>
    </subcellularLocation>
</comment>
<gene>
    <name evidence="9" type="ORF">TRAPUB_7523</name>
</gene>
<dbReference type="GO" id="GO:0015174">
    <property type="term" value="F:basic amino acid transmembrane transporter activity"/>
    <property type="evidence" value="ECO:0007669"/>
    <property type="project" value="TreeGrafter"/>
</dbReference>
<feature type="transmembrane region" description="Helical" evidence="7">
    <location>
        <begin position="6"/>
        <end position="25"/>
    </location>
</feature>
<reference evidence="9 10" key="1">
    <citation type="submission" date="2016-10" db="EMBL/GenBank/DDBJ databases">
        <title>Genome sequence of the basidiomycete white-rot fungus Trametes pubescens.</title>
        <authorList>
            <person name="Makela M.R."/>
            <person name="Granchi Z."/>
            <person name="Peng M."/>
            <person name="De Vries R.P."/>
            <person name="Grigoriev I."/>
            <person name="Riley R."/>
            <person name="Hilden K."/>
        </authorList>
    </citation>
    <scope>NUCLEOTIDE SEQUENCE [LARGE SCALE GENOMIC DNA]</scope>
    <source>
        <strain evidence="9 10">FBCC735</strain>
    </source>
</reference>
<dbReference type="GO" id="GO:0005886">
    <property type="term" value="C:plasma membrane"/>
    <property type="evidence" value="ECO:0007669"/>
    <property type="project" value="TreeGrafter"/>
</dbReference>
<evidence type="ECO:0000256" key="6">
    <source>
        <dbReference type="SAM" id="MobiDB-lite"/>
    </source>
</evidence>
<dbReference type="InterPro" id="IPR011701">
    <property type="entry name" value="MFS"/>
</dbReference>
<feature type="transmembrane region" description="Helical" evidence="7">
    <location>
        <begin position="37"/>
        <end position="60"/>
    </location>
</feature>
<dbReference type="GO" id="GO:0000329">
    <property type="term" value="C:fungal-type vacuole membrane"/>
    <property type="evidence" value="ECO:0007669"/>
    <property type="project" value="TreeGrafter"/>
</dbReference>
<feature type="transmembrane region" description="Helical" evidence="7">
    <location>
        <begin position="108"/>
        <end position="127"/>
    </location>
</feature>
<evidence type="ECO:0000256" key="2">
    <source>
        <dbReference type="ARBA" id="ARBA00022448"/>
    </source>
</evidence>
<dbReference type="STRING" id="154538.A0A1M2V301"/>
<sequence length="509" mass="55205">MELLIAARFLGGIGGGGTFTTATIITSDMYSLRNRGLTQGVAAVFSSLGMGLGGPLGGFIADRLGWRWAFLIQLPLFLVSFLLTSINLHYVTPGRSKSTKEVLKRIDYGGSAALLVAVLSILLWLSMRFGEEHPWTSPTVYVPFTLAIVFALAFVYVELRIAPEPILAPFLLAEKIPVLVGVSNFLVATCNFTVMYNFPMWFQTVALTSASKAGAHLIPNGVSVSCGSLFAGWMMHRTGRYKTLNLIFGIFPFVSAILLALMREDSPPIQQWLSILPLGFGNAVVLQTMLIALLAHLPADAMAVGTGFGQLFRGIGQVGGVAISSALFQSVLTSELRKRIHTPDAESIINQIRRSSTLVARLPPDLQRAARDSYARSLRAVFIFAAVATFFAYLVRLPIPDQVLDQPRPRPRSVNELPNPHPANPAELAEELAEGADSSADATELSDEDIEARGVPRRPGIDGGVEDGEEEEVGAIPVRRPRRRRLSTYESSDGIMDLEDDVIGGSARR</sequence>
<evidence type="ECO:0000313" key="10">
    <source>
        <dbReference type="Proteomes" id="UP000184267"/>
    </source>
</evidence>
<dbReference type="Proteomes" id="UP000184267">
    <property type="component" value="Unassembled WGS sequence"/>
</dbReference>
<feature type="transmembrane region" description="Helical" evidence="7">
    <location>
        <begin position="218"/>
        <end position="236"/>
    </location>
</feature>
<dbReference type="OrthoDB" id="3437016at2759"/>
<keyword evidence="3 7" id="KW-0812">Transmembrane</keyword>
<feature type="transmembrane region" description="Helical" evidence="7">
    <location>
        <begin position="378"/>
        <end position="399"/>
    </location>
</feature>
<feature type="transmembrane region" description="Helical" evidence="7">
    <location>
        <begin position="274"/>
        <end position="295"/>
    </location>
</feature>
<feature type="compositionally biased region" description="Acidic residues" evidence="6">
    <location>
        <begin position="464"/>
        <end position="473"/>
    </location>
</feature>
<keyword evidence="10" id="KW-1185">Reference proteome</keyword>
<feature type="transmembrane region" description="Helical" evidence="7">
    <location>
        <begin position="243"/>
        <end position="262"/>
    </location>
</feature>
<evidence type="ECO:0000256" key="5">
    <source>
        <dbReference type="ARBA" id="ARBA00023136"/>
    </source>
</evidence>
<keyword evidence="4 7" id="KW-1133">Transmembrane helix</keyword>
<dbReference type="Pfam" id="PF07690">
    <property type="entry name" value="MFS_1"/>
    <property type="match status" value="1"/>
</dbReference>
<dbReference type="Gene3D" id="1.20.1250.20">
    <property type="entry name" value="MFS general substrate transporter like domains"/>
    <property type="match status" value="2"/>
</dbReference>
<dbReference type="PANTHER" id="PTHR23501">
    <property type="entry name" value="MAJOR FACILITATOR SUPERFAMILY"/>
    <property type="match status" value="1"/>
</dbReference>
<dbReference type="PROSITE" id="PS50850">
    <property type="entry name" value="MFS"/>
    <property type="match status" value="1"/>
</dbReference>